<dbReference type="Gramene" id="ONI11202">
    <property type="protein sequence ID" value="ONI11202"/>
    <property type="gene ID" value="PRUPE_4G092100"/>
</dbReference>
<keyword evidence="2" id="KW-1185">Reference proteome</keyword>
<proteinExistence type="predicted"/>
<reference evidence="1" key="2">
    <citation type="submission" date="2016-12" db="EMBL/GenBank/DDBJ databases">
        <title>WGS assembly of Prunus persica.</title>
        <authorList>
            <person name="Verde I."/>
            <person name="Jenkins J."/>
            <person name="Dondini L."/>
            <person name="Micali S."/>
            <person name="Pagliarani G."/>
            <person name="Vendramin E."/>
            <person name="Paris R."/>
            <person name="Aramini V."/>
            <person name="Gazza L."/>
            <person name="Rossini L."/>
            <person name="Bassi D."/>
            <person name="Troggio M."/>
            <person name="Shu S."/>
            <person name="Grimwood J.H."/>
            <person name="Tartarini S."/>
            <person name="Dettori M.T."/>
            <person name="Schmutz J."/>
        </authorList>
    </citation>
    <scope>NUCLEOTIDE SEQUENCE</scope>
</reference>
<organism evidence="1 2">
    <name type="scientific">Prunus persica</name>
    <name type="common">Peach</name>
    <name type="synonym">Amygdalus persica</name>
    <dbReference type="NCBI Taxonomy" id="3760"/>
    <lineage>
        <taxon>Eukaryota</taxon>
        <taxon>Viridiplantae</taxon>
        <taxon>Streptophyta</taxon>
        <taxon>Embryophyta</taxon>
        <taxon>Tracheophyta</taxon>
        <taxon>Spermatophyta</taxon>
        <taxon>Magnoliopsida</taxon>
        <taxon>eudicotyledons</taxon>
        <taxon>Gunneridae</taxon>
        <taxon>Pentapetalae</taxon>
        <taxon>rosids</taxon>
        <taxon>fabids</taxon>
        <taxon>Rosales</taxon>
        <taxon>Rosaceae</taxon>
        <taxon>Amygdaloideae</taxon>
        <taxon>Amygdaleae</taxon>
        <taxon>Prunus</taxon>
    </lineage>
</organism>
<reference evidence="1 2" key="1">
    <citation type="journal article" date="2013" name="Nat. Genet.">
        <title>The high-quality draft genome of peach (Prunus persica) identifies unique patterns of genetic diversity, domestication and genome evolution.</title>
        <authorList>
            <consortium name="International Peach Genome Initiative"/>
            <person name="Verde I."/>
            <person name="Abbott A.G."/>
            <person name="Scalabrin S."/>
            <person name="Jung S."/>
            <person name="Shu S."/>
            <person name="Marroni F."/>
            <person name="Zhebentyayeva T."/>
            <person name="Dettori M.T."/>
            <person name="Grimwood J."/>
            <person name="Cattonaro F."/>
            <person name="Zuccolo A."/>
            <person name="Rossini L."/>
            <person name="Jenkins J."/>
            <person name="Vendramin E."/>
            <person name="Meisel L.A."/>
            <person name="Decroocq V."/>
            <person name="Sosinski B."/>
            <person name="Prochnik S."/>
            <person name="Mitros T."/>
            <person name="Policriti A."/>
            <person name="Cipriani G."/>
            <person name="Dondini L."/>
            <person name="Ficklin S."/>
            <person name="Goodstein D.M."/>
            <person name="Xuan P."/>
            <person name="Del Fabbro C."/>
            <person name="Aramini V."/>
            <person name="Copetti D."/>
            <person name="Gonzalez S."/>
            <person name="Horner D.S."/>
            <person name="Falchi R."/>
            <person name="Lucas S."/>
            <person name="Mica E."/>
            <person name="Maldonado J."/>
            <person name="Lazzari B."/>
            <person name="Bielenberg D."/>
            <person name="Pirona R."/>
            <person name="Miculan M."/>
            <person name="Barakat A."/>
            <person name="Testolin R."/>
            <person name="Stella A."/>
            <person name="Tartarini S."/>
            <person name="Tonutti P."/>
            <person name="Arus P."/>
            <person name="Orellana A."/>
            <person name="Wells C."/>
            <person name="Main D."/>
            <person name="Vizzotto G."/>
            <person name="Silva H."/>
            <person name="Salamini F."/>
            <person name="Schmutz J."/>
            <person name="Morgante M."/>
            <person name="Rokhsar D.S."/>
        </authorList>
    </citation>
    <scope>NUCLEOTIDE SEQUENCE [LARGE SCALE GENOMIC DNA]</scope>
    <source>
        <strain evidence="2">cv. Nemared</strain>
    </source>
</reference>
<dbReference type="EMBL" id="CM007654">
    <property type="protein sequence ID" value="ONI11201.1"/>
    <property type="molecule type" value="Genomic_DNA"/>
</dbReference>
<dbReference type="AlphaFoldDB" id="A0A251PI09"/>
<name>A0A251PI09_PRUPE</name>
<sequence>MWSSTGNCLYDGWSYFVYSPQIYNKIRKHIYLNIYNNNLYTLEYVYGQPFS</sequence>
<evidence type="ECO:0000313" key="1">
    <source>
        <dbReference type="EMBL" id="ONI11201.1"/>
    </source>
</evidence>
<evidence type="ECO:0000313" key="2">
    <source>
        <dbReference type="Proteomes" id="UP000006882"/>
    </source>
</evidence>
<dbReference type="EMBL" id="CM007654">
    <property type="protein sequence ID" value="ONI11202.1"/>
    <property type="molecule type" value="Genomic_DNA"/>
</dbReference>
<dbReference type="Proteomes" id="UP000006882">
    <property type="component" value="Chromosome G4"/>
</dbReference>
<accession>A0A251PI09</accession>
<gene>
    <name evidence="1" type="ORF">PRUPE_4G092100</name>
</gene>
<dbReference type="Gramene" id="ONI11201">
    <property type="protein sequence ID" value="ONI11201"/>
    <property type="gene ID" value="PRUPE_4G092100"/>
</dbReference>
<protein>
    <submittedName>
        <fullName evidence="1">Uncharacterized protein</fullName>
    </submittedName>
</protein>